<dbReference type="PaxDb" id="6945-B7P1B8"/>
<accession>B7P1B8</accession>
<keyword evidence="4" id="KW-1185">Reference proteome</keyword>
<organism>
    <name type="scientific">Ixodes scapularis</name>
    <name type="common">Black-legged tick</name>
    <name type="synonym">Deer tick</name>
    <dbReference type="NCBI Taxonomy" id="6945"/>
    <lineage>
        <taxon>Eukaryota</taxon>
        <taxon>Metazoa</taxon>
        <taxon>Ecdysozoa</taxon>
        <taxon>Arthropoda</taxon>
        <taxon>Chelicerata</taxon>
        <taxon>Arachnida</taxon>
        <taxon>Acari</taxon>
        <taxon>Parasitiformes</taxon>
        <taxon>Ixodida</taxon>
        <taxon>Ixodoidea</taxon>
        <taxon>Ixodidae</taxon>
        <taxon>Ixodinae</taxon>
        <taxon>Ixodes</taxon>
    </lineage>
</organism>
<dbReference type="Proteomes" id="UP000001555">
    <property type="component" value="Unassembled WGS sequence"/>
</dbReference>
<dbReference type="HOGENOM" id="CLU_2186798_0_0_1"/>
<reference evidence="3" key="2">
    <citation type="submission" date="2020-05" db="UniProtKB">
        <authorList>
            <consortium name="EnsemblMetazoa"/>
        </authorList>
    </citation>
    <scope>IDENTIFICATION</scope>
    <source>
        <strain evidence="3">wikel</strain>
    </source>
</reference>
<evidence type="ECO:0000256" key="1">
    <source>
        <dbReference type="SAM" id="MobiDB-lite"/>
    </source>
</evidence>
<dbReference type="VEuPathDB" id="VectorBase:ISCI001162"/>
<dbReference type="InParanoid" id="B7P1B8"/>
<reference evidence="2 4" key="1">
    <citation type="submission" date="2008-03" db="EMBL/GenBank/DDBJ databases">
        <title>Annotation of Ixodes scapularis.</title>
        <authorList>
            <consortium name="Ixodes scapularis Genome Project Consortium"/>
            <person name="Caler E."/>
            <person name="Hannick L.I."/>
            <person name="Bidwell S."/>
            <person name="Joardar V."/>
            <person name="Thiagarajan M."/>
            <person name="Amedeo P."/>
            <person name="Galinsky K.J."/>
            <person name="Schobel S."/>
            <person name="Inman J."/>
            <person name="Hostetler J."/>
            <person name="Miller J."/>
            <person name="Hammond M."/>
            <person name="Megy K."/>
            <person name="Lawson D."/>
            <person name="Kodira C."/>
            <person name="Sutton G."/>
            <person name="Meyer J."/>
            <person name="Hill C.A."/>
            <person name="Birren B."/>
            <person name="Nene V."/>
            <person name="Collins F."/>
            <person name="Alarcon-Chaidez F."/>
            <person name="Wikel S."/>
            <person name="Strausberg R."/>
        </authorList>
    </citation>
    <scope>NUCLEOTIDE SEQUENCE [LARGE SCALE GENOMIC DNA]</scope>
    <source>
        <strain evidence="4">Wikel</strain>
        <strain evidence="2">Wikel colony</strain>
    </source>
</reference>
<proteinExistence type="predicted"/>
<sequence length="109" mass="12216">MICERTKELRVFYVQRRDARSLGDHIRQNVAPGTTVYPDEWRGCVCVDSLRDGNGPMGLDHLTVEPLAAIHRTRNESQHAPHRAVMGKFDGVPGPKGEGLQVDERQLAK</sequence>
<feature type="region of interest" description="Disordered" evidence="1">
    <location>
        <begin position="74"/>
        <end position="109"/>
    </location>
</feature>
<dbReference type="EnsemblMetazoa" id="ISCW001162-RA">
    <property type="protein sequence ID" value="ISCW001162-PA"/>
    <property type="gene ID" value="ISCW001162"/>
</dbReference>
<evidence type="ECO:0000313" key="2">
    <source>
        <dbReference type="EMBL" id="EEC00390.1"/>
    </source>
</evidence>
<name>B7P1B8_IXOSC</name>
<evidence type="ECO:0000313" key="4">
    <source>
        <dbReference type="Proteomes" id="UP000001555"/>
    </source>
</evidence>
<evidence type="ECO:0000313" key="3">
    <source>
        <dbReference type="EnsemblMetazoa" id="ISCW001162-PA"/>
    </source>
</evidence>
<dbReference type="EMBL" id="DS615994">
    <property type="protein sequence ID" value="EEC00390.1"/>
    <property type="molecule type" value="Genomic_DNA"/>
</dbReference>
<dbReference type="EMBL" id="ABJB010275411">
    <property type="status" value="NOT_ANNOTATED_CDS"/>
    <property type="molecule type" value="Genomic_DNA"/>
</dbReference>
<gene>
    <name evidence="2" type="ORF">IscW_ISCW001162</name>
</gene>
<dbReference type="VEuPathDB" id="VectorBase:ISCW001162"/>
<dbReference type="AlphaFoldDB" id="B7P1B8"/>
<protein>
    <submittedName>
        <fullName evidence="2 3">Uncharacterized protein</fullName>
    </submittedName>
</protein>